<dbReference type="Proteomes" id="UP000499080">
    <property type="component" value="Unassembled WGS sequence"/>
</dbReference>
<gene>
    <name evidence="1" type="ORF">AVEN_142915_1</name>
</gene>
<organism evidence="1 2">
    <name type="scientific">Araneus ventricosus</name>
    <name type="common">Orbweaver spider</name>
    <name type="synonym">Epeira ventricosa</name>
    <dbReference type="NCBI Taxonomy" id="182803"/>
    <lineage>
        <taxon>Eukaryota</taxon>
        <taxon>Metazoa</taxon>
        <taxon>Ecdysozoa</taxon>
        <taxon>Arthropoda</taxon>
        <taxon>Chelicerata</taxon>
        <taxon>Arachnida</taxon>
        <taxon>Araneae</taxon>
        <taxon>Araneomorphae</taxon>
        <taxon>Entelegynae</taxon>
        <taxon>Araneoidea</taxon>
        <taxon>Araneidae</taxon>
        <taxon>Araneus</taxon>
    </lineage>
</organism>
<evidence type="ECO:0000313" key="1">
    <source>
        <dbReference type="EMBL" id="GBM41942.1"/>
    </source>
</evidence>
<reference evidence="1 2" key="1">
    <citation type="journal article" date="2019" name="Sci. Rep.">
        <title>Orb-weaving spider Araneus ventricosus genome elucidates the spidroin gene catalogue.</title>
        <authorList>
            <person name="Kono N."/>
            <person name="Nakamura H."/>
            <person name="Ohtoshi R."/>
            <person name="Moran D.A.P."/>
            <person name="Shinohara A."/>
            <person name="Yoshida Y."/>
            <person name="Fujiwara M."/>
            <person name="Mori M."/>
            <person name="Tomita M."/>
            <person name="Arakawa K."/>
        </authorList>
    </citation>
    <scope>NUCLEOTIDE SEQUENCE [LARGE SCALE GENOMIC DNA]</scope>
</reference>
<sequence length="102" mass="11641">MGGKKPLFRPNGMVLTSREYPALVWLAWVIHTSVPRQIAHCKPIHYVRNCVLSVRDEISARQVVWLVAVAIAAAKIREDQFRIGGIRRKSGLYFILGTSLWR</sequence>
<evidence type="ECO:0000313" key="2">
    <source>
        <dbReference type="Proteomes" id="UP000499080"/>
    </source>
</evidence>
<accession>A0A4Y2FKB4</accession>
<comment type="caution">
    <text evidence="1">The sequence shown here is derived from an EMBL/GenBank/DDBJ whole genome shotgun (WGS) entry which is preliminary data.</text>
</comment>
<name>A0A4Y2FKB4_ARAVE</name>
<dbReference type="AlphaFoldDB" id="A0A4Y2FKB4"/>
<dbReference type="EMBL" id="BGPR01000979">
    <property type="protein sequence ID" value="GBM41942.1"/>
    <property type="molecule type" value="Genomic_DNA"/>
</dbReference>
<proteinExistence type="predicted"/>
<keyword evidence="2" id="KW-1185">Reference proteome</keyword>
<protein>
    <submittedName>
        <fullName evidence="1">Uncharacterized protein</fullName>
    </submittedName>
</protein>